<dbReference type="InterPro" id="IPR011251">
    <property type="entry name" value="Luciferase-like_dom"/>
</dbReference>
<dbReference type="InterPro" id="IPR019949">
    <property type="entry name" value="CmoO-like"/>
</dbReference>
<reference evidence="3 4" key="1">
    <citation type="submission" date="2018-07" db="EMBL/GenBank/DDBJ databases">
        <title>Genomic Encyclopedia of Type Strains, Phase III (KMG-III): the genomes of soil and plant-associated and newly described type strains.</title>
        <authorList>
            <person name="Whitman W."/>
        </authorList>
    </citation>
    <scope>NUCLEOTIDE SEQUENCE [LARGE SCALE GENOMIC DNA]</scope>
    <source>
        <strain evidence="3 4">CECT 8333</strain>
    </source>
</reference>
<dbReference type="PANTHER" id="PTHR30137">
    <property type="entry name" value="LUCIFERASE-LIKE MONOOXYGENASE"/>
    <property type="match status" value="1"/>
</dbReference>
<dbReference type="GO" id="GO:0005829">
    <property type="term" value="C:cytosol"/>
    <property type="evidence" value="ECO:0007669"/>
    <property type="project" value="TreeGrafter"/>
</dbReference>
<dbReference type="EMBL" id="QPJW01000011">
    <property type="protein sequence ID" value="RCX16735.1"/>
    <property type="molecule type" value="Genomic_DNA"/>
</dbReference>
<evidence type="ECO:0000256" key="1">
    <source>
        <dbReference type="ARBA" id="ARBA00007789"/>
    </source>
</evidence>
<proteinExistence type="predicted"/>
<dbReference type="FunFam" id="3.20.20.30:FF:000002">
    <property type="entry name" value="LLM class flavin-dependent oxidoreductase"/>
    <property type="match status" value="1"/>
</dbReference>
<keyword evidence="4" id="KW-1185">Reference proteome</keyword>
<dbReference type="Gene3D" id="3.20.20.30">
    <property type="entry name" value="Luciferase-like domain"/>
    <property type="match status" value="1"/>
</dbReference>
<dbReference type="NCBIfam" id="TIGR03558">
    <property type="entry name" value="oxido_grp_1"/>
    <property type="match status" value="1"/>
</dbReference>
<dbReference type="CDD" id="cd00347">
    <property type="entry name" value="Flavin_utilizing_monoxygenases"/>
    <property type="match status" value="1"/>
</dbReference>
<dbReference type="RefSeq" id="WP_114498313.1">
    <property type="nucleotide sequence ID" value="NZ_QPJW01000011.1"/>
</dbReference>
<dbReference type="Proteomes" id="UP000253090">
    <property type="component" value="Unassembled WGS sequence"/>
</dbReference>
<dbReference type="PANTHER" id="PTHR30137:SF6">
    <property type="entry name" value="LUCIFERASE-LIKE MONOOXYGENASE"/>
    <property type="match status" value="1"/>
</dbReference>
<comment type="similarity">
    <text evidence="1">To bacterial alkanal monooxygenase alpha and beta chains.</text>
</comment>
<accession>A0A369B5Y5</accession>
<dbReference type="SUPFAM" id="SSF51679">
    <property type="entry name" value="Bacterial luciferase-like"/>
    <property type="match status" value="1"/>
</dbReference>
<evidence type="ECO:0000259" key="2">
    <source>
        <dbReference type="Pfam" id="PF00296"/>
    </source>
</evidence>
<protein>
    <submittedName>
        <fullName evidence="3">Luciferase family oxidoreductase group 1</fullName>
    </submittedName>
</protein>
<sequence>MSELNYGLHSATDSNNRQLSAIPLSILDLAPITAGSTAAQSLHNTLDLAQHAEKWGYRRFWLAEHHSMPGIASSATSVAIGYVAGGTNTIRVGSGGIMLPNHSPLVIAEQFGTLESLYPGRIDLGLGRAPGSDQLTSQALRRGPGSDGQDFPERLRELRDYFQPVSGSSMRVRAIPGEGLNVPIWLLGSSGFSAQLSATLGLPFAFASHFAPDYLLPALDLYRGHFQPSEFLEKPFAMAGVNVIVADTDDEARRLATSQEQQFLNLIRRRTGQLSAPVDSMDSIWTPQEKALVQRQLGFSAIGSPTTVRARLEQIIQETQADELIVAAQIYDHKSRLRSYELLAELKNN</sequence>
<dbReference type="InterPro" id="IPR036661">
    <property type="entry name" value="Luciferase-like_sf"/>
</dbReference>
<dbReference type="AlphaFoldDB" id="A0A369B5Y5"/>
<comment type="caution">
    <text evidence="3">The sequence shown here is derived from an EMBL/GenBank/DDBJ whole genome shotgun (WGS) entry which is preliminary data.</text>
</comment>
<gene>
    <name evidence="3" type="ORF">DFP94_11182</name>
</gene>
<evidence type="ECO:0000313" key="4">
    <source>
        <dbReference type="Proteomes" id="UP000253090"/>
    </source>
</evidence>
<dbReference type="OrthoDB" id="9780518at2"/>
<dbReference type="InterPro" id="IPR050766">
    <property type="entry name" value="Bact_Lucif_Oxidored"/>
</dbReference>
<name>A0A369B5Y5_9BACL</name>
<dbReference type="GO" id="GO:0016705">
    <property type="term" value="F:oxidoreductase activity, acting on paired donors, with incorporation or reduction of molecular oxygen"/>
    <property type="evidence" value="ECO:0007669"/>
    <property type="project" value="InterPro"/>
</dbReference>
<dbReference type="Pfam" id="PF00296">
    <property type="entry name" value="Bac_luciferase"/>
    <property type="match status" value="1"/>
</dbReference>
<organism evidence="3 4">
    <name type="scientific">Fontibacillus phaseoli</name>
    <dbReference type="NCBI Taxonomy" id="1416533"/>
    <lineage>
        <taxon>Bacteria</taxon>
        <taxon>Bacillati</taxon>
        <taxon>Bacillota</taxon>
        <taxon>Bacilli</taxon>
        <taxon>Bacillales</taxon>
        <taxon>Paenibacillaceae</taxon>
        <taxon>Fontibacillus</taxon>
    </lineage>
</organism>
<feature type="domain" description="Luciferase-like" evidence="2">
    <location>
        <begin position="25"/>
        <end position="322"/>
    </location>
</feature>
<evidence type="ECO:0000313" key="3">
    <source>
        <dbReference type="EMBL" id="RCX16735.1"/>
    </source>
</evidence>